<dbReference type="GO" id="GO:0015074">
    <property type="term" value="P:DNA integration"/>
    <property type="evidence" value="ECO:0007669"/>
    <property type="project" value="InterPro"/>
</dbReference>
<dbReference type="Proteomes" id="UP000580250">
    <property type="component" value="Unassembled WGS sequence"/>
</dbReference>
<dbReference type="Gene3D" id="3.30.420.10">
    <property type="entry name" value="Ribonuclease H-like superfamily/Ribonuclease H"/>
    <property type="match status" value="1"/>
</dbReference>
<dbReference type="PANTHER" id="PTHR37984:SF13">
    <property type="entry name" value="RIBONUCLEASE H"/>
    <property type="match status" value="1"/>
</dbReference>
<organism evidence="2 3">
    <name type="scientific">Meloidogyne enterolobii</name>
    <name type="common">Root-knot nematode worm</name>
    <name type="synonym">Meloidogyne mayaguensis</name>
    <dbReference type="NCBI Taxonomy" id="390850"/>
    <lineage>
        <taxon>Eukaryota</taxon>
        <taxon>Metazoa</taxon>
        <taxon>Ecdysozoa</taxon>
        <taxon>Nematoda</taxon>
        <taxon>Chromadorea</taxon>
        <taxon>Rhabditida</taxon>
        <taxon>Tylenchina</taxon>
        <taxon>Tylenchomorpha</taxon>
        <taxon>Tylenchoidea</taxon>
        <taxon>Meloidogynidae</taxon>
        <taxon>Meloidogyninae</taxon>
        <taxon>Meloidogyne</taxon>
    </lineage>
</organism>
<evidence type="ECO:0000313" key="2">
    <source>
        <dbReference type="EMBL" id="CAD2187209.1"/>
    </source>
</evidence>
<dbReference type="InterPro" id="IPR001584">
    <property type="entry name" value="Integrase_cat-core"/>
</dbReference>
<reference evidence="2 3" key="1">
    <citation type="submission" date="2020-08" db="EMBL/GenBank/DDBJ databases">
        <authorList>
            <person name="Koutsovoulos G."/>
            <person name="Danchin GJ E."/>
        </authorList>
    </citation>
    <scope>NUCLEOTIDE SEQUENCE [LARGE SCALE GENOMIC DNA]</scope>
</reference>
<dbReference type="OrthoDB" id="5832102at2759"/>
<dbReference type="EMBL" id="CAJEWN010000627">
    <property type="protein sequence ID" value="CAD2187209.1"/>
    <property type="molecule type" value="Genomic_DNA"/>
</dbReference>
<dbReference type="PROSITE" id="PS50994">
    <property type="entry name" value="INTEGRASE"/>
    <property type="match status" value="1"/>
</dbReference>
<dbReference type="InterPro" id="IPR012337">
    <property type="entry name" value="RNaseH-like_sf"/>
</dbReference>
<feature type="domain" description="Integrase catalytic" evidence="1">
    <location>
        <begin position="1"/>
        <end position="99"/>
    </location>
</feature>
<accession>A0A6V7WJP1</accession>
<dbReference type="SUPFAM" id="SSF53098">
    <property type="entry name" value="Ribonuclease H-like"/>
    <property type="match status" value="1"/>
</dbReference>
<name>A0A6V7WJP1_MELEN</name>
<gene>
    <name evidence="2" type="ORF">MENT_LOCUS39778</name>
</gene>
<dbReference type="InterPro" id="IPR050951">
    <property type="entry name" value="Retrovirus_Pol_polyprotein"/>
</dbReference>
<protein>
    <recommendedName>
        <fullName evidence="1">Integrase catalytic domain-containing protein</fullName>
    </recommendedName>
</protein>
<dbReference type="PANTHER" id="PTHR37984">
    <property type="entry name" value="PROTEIN CBG26694"/>
    <property type="match status" value="1"/>
</dbReference>
<dbReference type="AlphaFoldDB" id="A0A6V7WJP1"/>
<sequence length="197" mass="22778">MFGPPNTIVSDNGRQFISFEIENYFESQGIKHLKSPPYHPPSNGLVERFIQTFKNGVQKLIDCSLPLESAIETILIEYRASPNQTLNGESPAKLFLKREIRTPLDLIKINTHKNNPSLNEETEKTQNYSPKQKKFEFNALIWIRNYGDKHKWEEGTVKEQCGENLYKVEVDGSERIAHTDQMRLRRSGLRNKPTFLG</sequence>
<dbReference type="InterPro" id="IPR036397">
    <property type="entry name" value="RNaseH_sf"/>
</dbReference>
<dbReference type="GO" id="GO:0003676">
    <property type="term" value="F:nucleic acid binding"/>
    <property type="evidence" value="ECO:0007669"/>
    <property type="project" value="InterPro"/>
</dbReference>
<evidence type="ECO:0000259" key="1">
    <source>
        <dbReference type="PROSITE" id="PS50994"/>
    </source>
</evidence>
<comment type="caution">
    <text evidence="2">The sequence shown here is derived from an EMBL/GenBank/DDBJ whole genome shotgun (WGS) entry which is preliminary data.</text>
</comment>
<proteinExistence type="predicted"/>
<evidence type="ECO:0000313" key="3">
    <source>
        <dbReference type="Proteomes" id="UP000580250"/>
    </source>
</evidence>